<feature type="compositionally biased region" description="Low complexity" evidence="2">
    <location>
        <begin position="115"/>
        <end position="133"/>
    </location>
</feature>
<evidence type="ECO:0000256" key="2">
    <source>
        <dbReference type="SAM" id="MobiDB-lite"/>
    </source>
</evidence>
<evidence type="ECO:0008006" key="6">
    <source>
        <dbReference type="Google" id="ProtNLM"/>
    </source>
</evidence>
<feature type="region of interest" description="Disordered" evidence="2">
    <location>
        <begin position="1"/>
        <end position="72"/>
    </location>
</feature>
<dbReference type="InterPro" id="IPR042001">
    <property type="entry name" value="Sortase_F"/>
</dbReference>
<dbReference type="InterPro" id="IPR005754">
    <property type="entry name" value="Sortase"/>
</dbReference>
<accession>A0AAI8L2I5</accession>
<dbReference type="NCBIfam" id="NF033748">
    <property type="entry name" value="class_F_sortase"/>
    <property type="match status" value="1"/>
</dbReference>
<feature type="region of interest" description="Disordered" evidence="2">
    <location>
        <begin position="98"/>
        <end position="136"/>
    </location>
</feature>
<dbReference type="CDD" id="cd05829">
    <property type="entry name" value="Sortase_F"/>
    <property type="match status" value="1"/>
</dbReference>
<dbReference type="Pfam" id="PF04203">
    <property type="entry name" value="Sortase"/>
    <property type="match status" value="1"/>
</dbReference>
<name>A0AAI8L2I5_9ACTN</name>
<feature type="transmembrane region" description="Helical" evidence="3">
    <location>
        <begin position="77"/>
        <end position="95"/>
    </location>
</feature>
<keyword evidence="3" id="KW-0812">Transmembrane</keyword>
<dbReference type="AlphaFoldDB" id="A0AAI8L2I5"/>
<evidence type="ECO:0000256" key="3">
    <source>
        <dbReference type="SAM" id="Phobius"/>
    </source>
</evidence>
<protein>
    <recommendedName>
        <fullName evidence="6">Class F sortase</fullName>
    </recommendedName>
</protein>
<dbReference type="InterPro" id="IPR023365">
    <property type="entry name" value="Sortase_dom-sf"/>
</dbReference>
<keyword evidence="1" id="KW-0378">Hydrolase</keyword>
<proteinExistence type="predicted"/>
<evidence type="ECO:0000256" key="1">
    <source>
        <dbReference type="ARBA" id="ARBA00022801"/>
    </source>
</evidence>
<evidence type="ECO:0000313" key="4">
    <source>
        <dbReference type="EMBL" id="AYC39833.1"/>
    </source>
</evidence>
<reference evidence="4 5" key="1">
    <citation type="submission" date="2018-09" db="EMBL/GenBank/DDBJ databases">
        <title>Production of Trimethoprim by Streptomyces sp. 3E-1.</title>
        <authorList>
            <person name="Kang H.J."/>
            <person name="Kim S.B."/>
        </authorList>
    </citation>
    <scope>NUCLEOTIDE SEQUENCE [LARGE SCALE GENOMIC DNA]</scope>
    <source>
        <strain evidence="4 5">3E-1</strain>
    </source>
</reference>
<evidence type="ECO:0000313" key="5">
    <source>
        <dbReference type="Proteomes" id="UP000265765"/>
    </source>
</evidence>
<dbReference type="Gene3D" id="2.40.260.10">
    <property type="entry name" value="Sortase"/>
    <property type="match status" value="1"/>
</dbReference>
<sequence>MRAAWRPGRPAPGPVPPRRPIRRPVPSLSRPMGRRAPVRLIPLAVRSSSPADGSGSRPLDSLSGGEPARNGRGSNSGLVLAAVAILILAVSLFGGRNDSDPSGPVQAAPRSTSSPVAGNPADGAAATTGAVGPHLPRSEPVRLLIPKISVDAPFTKLVIGPTGQLLPPPAADTNLVGWYADGASPGETGTSIIAGHVDTATSAAVFANLGELRKGDVFHVERADGSRANFVVDSAETFAKDDFPSQRVYGDTAQAQVRLITCAGNYDHAVKDYTDNLVVFAHLT</sequence>
<gene>
    <name evidence="4" type="ORF">DWG14_04076</name>
</gene>
<dbReference type="GO" id="GO:0016787">
    <property type="term" value="F:hydrolase activity"/>
    <property type="evidence" value="ECO:0007669"/>
    <property type="project" value="UniProtKB-KW"/>
</dbReference>
<dbReference type="Proteomes" id="UP000265765">
    <property type="component" value="Chromosome"/>
</dbReference>
<keyword evidence="3" id="KW-1133">Transmembrane helix</keyword>
<keyword evidence="3" id="KW-0472">Membrane</keyword>
<feature type="compositionally biased region" description="Pro residues" evidence="2">
    <location>
        <begin position="9"/>
        <end position="18"/>
    </location>
</feature>
<organism evidence="4 5">
    <name type="scientific">Streptomyces griseorubiginosus</name>
    <dbReference type="NCBI Taxonomy" id="67304"/>
    <lineage>
        <taxon>Bacteria</taxon>
        <taxon>Bacillati</taxon>
        <taxon>Actinomycetota</taxon>
        <taxon>Actinomycetes</taxon>
        <taxon>Kitasatosporales</taxon>
        <taxon>Streptomycetaceae</taxon>
        <taxon>Streptomyces</taxon>
    </lineage>
</organism>
<dbReference type="SUPFAM" id="SSF63817">
    <property type="entry name" value="Sortase"/>
    <property type="match status" value="1"/>
</dbReference>
<dbReference type="KEGG" id="sge:DWG14_04076"/>
<dbReference type="EMBL" id="CP032427">
    <property type="protein sequence ID" value="AYC39833.1"/>
    <property type="molecule type" value="Genomic_DNA"/>
</dbReference>